<dbReference type="PROSITE" id="PS51462">
    <property type="entry name" value="NUDIX"/>
    <property type="match status" value="1"/>
</dbReference>
<organism evidence="4">
    <name type="scientific">freshwater metagenome</name>
    <dbReference type="NCBI Taxonomy" id="449393"/>
    <lineage>
        <taxon>unclassified sequences</taxon>
        <taxon>metagenomes</taxon>
        <taxon>ecological metagenomes</taxon>
    </lineage>
</organism>
<sequence length="171" mass="18983">MGISSGHLCEHKDVATRDGDGWVLCTKCQSRHWGLHGAAGLLLVRTDIEPASVLLQLRAAWTHGGGTWALPGGALDSHEEPWMGAAREAWEETGIDPEHIQFKMQFTDDHGNWRYDTLIAHTSVDVGAYEANAESDDLRWVPIDEVGLFDLHPGLRNTWPTLIEHVKTSLQ</sequence>
<dbReference type="GO" id="GO:0016787">
    <property type="term" value="F:hydrolase activity"/>
    <property type="evidence" value="ECO:0007669"/>
    <property type="project" value="UniProtKB-KW"/>
</dbReference>
<dbReference type="AlphaFoldDB" id="A0A6J7PMW7"/>
<evidence type="ECO:0000259" key="3">
    <source>
        <dbReference type="PROSITE" id="PS51462"/>
    </source>
</evidence>
<accession>A0A6J7PMW7</accession>
<dbReference type="EMBL" id="CAFBPC010000101">
    <property type="protein sequence ID" value="CAB5004759.1"/>
    <property type="molecule type" value="Genomic_DNA"/>
</dbReference>
<dbReference type="InterPro" id="IPR000086">
    <property type="entry name" value="NUDIX_hydrolase_dom"/>
</dbReference>
<gene>
    <name evidence="4" type="ORF">UFOPK4057_00537</name>
</gene>
<dbReference type="PANTHER" id="PTHR43046:SF2">
    <property type="entry name" value="8-OXO-DGTP DIPHOSPHATASE-RELATED"/>
    <property type="match status" value="1"/>
</dbReference>
<dbReference type="PANTHER" id="PTHR43046">
    <property type="entry name" value="GDP-MANNOSE MANNOSYL HYDROLASE"/>
    <property type="match status" value="1"/>
</dbReference>
<reference evidence="4" key="1">
    <citation type="submission" date="2020-05" db="EMBL/GenBank/DDBJ databases">
        <authorList>
            <person name="Chiriac C."/>
            <person name="Salcher M."/>
            <person name="Ghai R."/>
            <person name="Kavagutti S V."/>
        </authorList>
    </citation>
    <scope>NUCLEOTIDE SEQUENCE</scope>
</reference>
<name>A0A6J7PMW7_9ZZZZ</name>
<dbReference type="PROSITE" id="PS00893">
    <property type="entry name" value="NUDIX_BOX"/>
    <property type="match status" value="1"/>
</dbReference>
<dbReference type="Pfam" id="PF00293">
    <property type="entry name" value="NUDIX"/>
    <property type="match status" value="1"/>
</dbReference>
<evidence type="ECO:0000313" key="4">
    <source>
        <dbReference type="EMBL" id="CAB5004759.1"/>
    </source>
</evidence>
<comment type="cofactor">
    <cofactor evidence="1">
        <name>Mg(2+)</name>
        <dbReference type="ChEBI" id="CHEBI:18420"/>
    </cofactor>
</comment>
<protein>
    <submittedName>
        <fullName evidence="4">Unannotated protein</fullName>
    </submittedName>
</protein>
<dbReference type="InterPro" id="IPR015797">
    <property type="entry name" value="NUDIX_hydrolase-like_dom_sf"/>
</dbReference>
<feature type="domain" description="Nudix hydrolase" evidence="3">
    <location>
        <begin position="34"/>
        <end position="164"/>
    </location>
</feature>
<dbReference type="SUPFAM" id="SSF55811">
    <property type="entry name" value="Nudix"/>
    <property type="match status" value="1"/>
</dbReference>
<evidence type="ECO:0000256" key="1">
    <source>
        <dbReference type="ARBA" id="ARBA00001946"/>
    </source>
</evidence>
<dbReference type="Gene3D" id="3.90.79.10">
    <property type="entry name" value="Nucleoside Triphosphate Pyrophosphohydrolase"/>
    <property type="match status" value="1"/>
</dbReference>
<proteinExistence type="predicted"/>
<evidence type="ECO:0000256" key="2">
    <source>
        <dbReference type="ARBA" id="ARBA00022801"/>
    </source>
</evidence>
<dbReference type="InterPro" id="IPR020084">
    <property type="entry name" value="NUDIX_hydrolase_CS"/>
</dbReference>
<keyword evidence="2" id="KW-0378">Hydrolase</keyword>